<dbReference type="AlphaFoldDB" id="A0A9D1H127"/>
<evidence type="ECO:0000313" key="7">
    <source>
        <dbReference type="Proteomes" id="UP000824165"/>
    </source>
</evidence>
<proteinExistence type="inferred from homology"/>
<evidence type="ECO:0000256" key="1">
    <source>
        <dbReference type="ARBA" id="ARBA00005417"/>
    </source>
</evidence>
<evidence type="ECO:0000256" key="3">
    <source>
        <dbReference type="ARBA" id="ARBA00022741"/>
    </source>
</evidence>
<dbReference type="GO" id="GO:0005524">
    <property type="term" value="F:ATP binding"/>
    <property type="evidence" value="ECO:0007669"/>
    <property type="project" value="UniProtKB-KW"/>
</dbReference>
<accession>A0A9D1H127</accession>
<protein>
    <submittedName>
        <fullName evidence="6">ABC transporter ATP-binding protein</fullName>
    </submittedName>
</protein>
<reference evidence="6" key="1">
    <citation type="submission" date="2020-10" db="EMBL/GenBank/DDBJ databases">
        <authorList>
            <person name="Gilroy R."/>
        </authorList>
    </citation>
    <scope>NUCLEOTIDE SEQUENCE</scope>
    <source>
        <strain evidence="6">CHK181-108</strain>
    </source>
</reference>
<dbReference type="PANTHER" id="PTHR43335:SF4">
    <property type="entry name" value="ABC TRANSPORTER, ATP-BINDING PROTEIN"/>
    <property type="match status" value="1"/>
</dbReference>
<dbReference type="InterPro" id="IPR003593">
    <property type="entry name" value="AAA+_ATPase"/>
</dbReference>
<dbReference type="Proteomes" id="UP000824165">
    <property type="component" value="Unassembled WGS sequence"/>
</dbReference>
<dbReference type="Gene3D" id="3.40.50.300">
    <property type="entry name" value="P-loop containing nucleotide triphosphate hydrolases"/>
    <property type="match status" value="1"/>
</dbReference>
<reference evidence="6" key="2">
    <citation type="journal article" date="2021" name="PeerJ">
        <title>Extensive microbial diversity within the chicken gut microbiome revealed by metagenomics and culture.</title>
        <authorList>
            <person name="Gilroy R."/>
            <person name="Ravi A."/>
            <person name="Getino M."/>
            <person name="Pursley I."/>
            <person name="Horton D.L."/>
            <person name="Alikhan N.F."/>
            <person name="Baker D."/>
            <person name="Gharbi K."/>
            <person name="Hall N."/>
            <person name="Watson M."/>
            <person name="Adriaenssens E.M."/>
            <person name="Foster-Nyarko E."/>
            <person name="Jarju S."/>
            <person name="Secka A."/>
            <person name="Antonio M."/>
            <person name="Oren A."/>
            <person name="Chaudhuri R.R."/>
            <person name="La Ragione R."/>
            <person name="Hildebrand F."/>
            <person name="Pallen M.J."/>
        </authorList>
    </citation>
    <scope>NUCLEOTIDE SEQUENCE</scope>
    <source>
        <strain evidence="6">CHK181-108</strain>
    </source>
</reference>
<dbReference type="InterPro" id="IPR003439">
    <property type="entry name" value="ABC_transporter-like_ATP-bd"/>
</dbReference>
<gene>
    <name evidence="6" type="ORF">IAA60_00510</name>
</gene>
<comment type="similarity">
    <text evidence="1">Belongs to the ABC transporter superfamily.</text>
</comment>
<dbReference type="PROSITE" id="PS00211">
    <property type="entry name" value="ABC_TRANSPORTER_1"/>
    <property type="match status" value="1"/>
</dbReference>
<dbReference type="PROSITE" id="PS50893">
    <property type="entry name" value="ABC_TRANSPORTER_2"/>
    <property type="match status" value="1"/>
</dbReference>
<evidence type="ECO:0000313" key="6">
    <source>
        <dbReference type="EMBL" id="HIT84365.1"/>
    </source>
</evidence>
<name>A0A9D1H127_9FIRM</name>
<keyword evidence="3" id="KW-0547">Nucleotide-binding</keyword>
<dbReference type="Pfam" id="PF00005">
    <property type="entry name" value="ABC_tran"/>
    <property type="match status" value="1"/>
</dbReference>
<keyword evidence="2" id="KW-0813">Transport</keyword>
<dbReference type="SMART" id="SM00382">
    <property type="entry name" value="AAA"/>
    <property type="match status" value="1"/>
</dbReference>
<dbReference type="SUPFAM" id="SSF52540">
    <property type="entry name" value="P-loop containing nucleoside triphosphate hydrolases"/>
    <property type="match status" value="1"/>
</dbReference>
<keyword evidence="4 6" id="KW-0067">ATP-binding</keyword>
<evidence type="ECO:0000259" key="5">
    <source>
        <dbReference type="PROSITE" id="PS50893"/>
    </source>
</evidence>
<dbReference type="PANTHER" id="PTHR43335">
    <property type="entry name" value="ABC TRANSPORTER, ATP-BINDING PROTEIN"/>
    <property type="match status" value="1"/>
</dbReference>
<organism evidence="6 7">
    <name type="scientific">Candidatus Ornithomonoglobus intestinigallinarum</name>
    <dbReference type="NCBI Taxonomy" id="2840894"/>
    <lineage>
        <taxon>Bacteria</taxon>
        <taxon>Bacillati</taxon>
        <taxon>Bacillota</taxon>
        <taxon>Clostridia</taxon>
        <taxon>Candidatus Ornithomonoglobus</taxon>
    </lineage>
</organism>
<comment type="caution">
    <text evidence="6">The sequence shown here is derived from an EMBL/GenBank/DDBJ whole genome shotgun (WGS) entry which is preliminary data.</text>
</comment>
<dbReference type="EMBL" id="DVLU01000004">
    <property type="protein sequence ID" value="HIT84365.1"/>
    <property type="molecule type" value="Genomic_DNA"/>
</dbReference>
<dbReference type="InterPro" id="IPR027417">
    <property type="entry name" value="P-loop_NTPase"/>
</dbReference>
<feature type="domain" description="ABC transporter" evidence="5">
    <location>
        <begin position="2"/>
        <end position="228"/>
    </location>
</feature>
<sequence>MITINKLTKLYSNKRGVKNVSFTVQTGDILGLLGPNGSGKTTIMKTMLGLTRETDGTVEVDGKDIHEHFEEIMRRTGALIEAPAIYKDLTAYQNMFLAAKTRAERKDIDRLLKLVHLEKYAGDKAGRFSLGMKQRLGLAEAFMGRPDIVLLDEPVNGLDIEGVVEVRDIIKGMNEKYGTTFIISSHIASEIEKVCNKAAVIYDGELIAFDTMERILSLYPSLEEYFLDRVHERRGSAI</sequence>
<evidence type="ECO:0000256" key="4">
    <source>
        <dbReference type="ARBA" id="ARBA00022840"/>
    </source>
</evidence>
<dbReference type="GO" id="GO:0016887">
    <property type="term" value="F:ATP hydrolysis activity"/>
    <property type="evidence" value="ECO:0007669"/>
    <property type="project" value="InterPro"/>
</dbReference>
<dbReference type="InterPro" id="IPR017871">
    <property type="entry name" value="ABC_transporter-like_CS"/>
</dbReference>
<evidence type="ECO:0000256" key="2">
    <source>
        <dbReference type="ARBA" id="ARBA00022448"/>
    </source>
</evidence>